<evidence type="ECO:0000256" key="8">
    <source>
        <dbReference type="ARBA" id="ARBA00023273"/>
    </source>
</evidence>
<organism evidence="11 12">
    <name type="scientific">Ceratitis capitata</name>
    <name type="common">Mediterranean fruit fly</name>
    <name type="synonym">Tephritis capitata</name>
    <dbReference type="NCBI Taxonomy" id="7213"/>
    <lineage>
        <taxon>Eukaryota</taxon>
        <taxon>Metazoa</taxon>
        <taxon>Ecdysozoa</taxon>
        <taxon>Arthropoda</taxon>
        <taxon>Hexapoda</taxon>
        <taxon>Insecta</taxon>
        <taxon>Pterygota</taxon>
        <taxon>Neoptera</taxon>
        <taxon>Endopterygota</taxon>
        <taxon>Diptera</taxon>
        <taxon>Brachycera</taxon>
        <taxon>Muscomorpha</taxon>
        <taxon>Tephritoidea</taxon>
        <taxon>Tephritidae</taxon>
        <taxon>Ceratitis</taxon>
        <taxon>Ceratitis</taxon>
    </lineage>
</organism>
<dbReference type="OrthoDB" id="313308at2759"/>
<feature type="compositionally biased region" description="Polar residues" evidence="10">
    <location>
        <begin position="165"/>
        <end position="178"/>
    </location>
</feature>
<feature type="coiled-coil region" evidence="9">
    <location>
        <begin position="535"/>
        <end position="569"/>
    </location>
</feature>
<name>A0A811UW13_CERCA</name>
<evidence type="ECO:0000256" key="4">
    <source>
        <dbReference type="ARBA" id="ARBA00022553"/>
    </source>
</evidence>
<keyword evidence="12" id="KW-1185">Reference proteome</keyword>
<feature type="region of interest" description="Disordered" evidence="10">
    <location>
        <begin position="359"/>
        <end position="378"/>
    </location>
</feature>
<dbReference type="Pfam" id="PF06098">
    <property type="entry name" value="Radial_spoke_3"/>
    <property type="match status" value="1"/>
</dbReference>
<dbReference type="EMBL" id="CAJHJT010000034">
    <property type="protein sequence ID" value="CAD7003402.1"/>
    <property type="molecule type" value="Genomic_DNA"/>
</dbReference>
<protein>
    <submittedName>
        <fullName evidence="11">(Mediterranean fruit fly) hypothetical protein</fullName>
    </submittedName>
</protein>
<proteinExistence type="inferred from homology"/>
<keyword evidence="4" id="KW-0597">Phosphoprotein</keyword>
<keyword evidence="9" id="KW-0175">Coiled coil</keyword>
<evidence type="ECO:0000313" key="12">
    <source>
        <dbReference type="Proteomes" id="UP000606786"/>
    </source>
</evidence>
<evidence type="ECO:0000313" key="11">
    <source>
        <dbReference type="EMBL" id="CAD7003402.1"/>
    </source>
</evidence>
<feature type="compositionally biased region" description="Basic and acidic residues" evidence="10">
    <location>
        <begin position="696"/>
        <end position="710"/>
    </location>
</feature>
<evidence type="ECO:0000256" key="9">
    <source>
        <dbReference type="SAM" id="Coils"/>
    </source>
</evidence>
<evidence type="ECO:0000256" key="6">
    <source>
        <dbReference type="ARBA" id="ARBA00023069"/>
    </source>
</evidence>
<accession>A0A811UW13</accession>
<evidence type="ECO:0000256" key="2">
    <source>
        <dbReference type="ARBA" id="ARBA00006737"/>
    </source>
</evidence>
<evidence type="ECO:0000256" key="5">
    <source>
        <dbReference type="ARBA" id="ARBA00022846"/>
    </source>
</evidence>
<dbReference type="GO" id="GO:0005929">
    <property type="term" value="C:cilium"/>
    <property type="evidence" value="ECO:0007669"/>
    <property type="project" value="TreeGrafter"/>
</dbReference>
<dbReference type="PANTHER" id="PTHR21648:SF0">
    <property type="entry name" value="RADIAL SPOKE HEAD PROTEIN 3 HOMOLOG"/>
    <property type="match status" value="1"/>
</dbReference>
<dbReference type="Proteomes" id="UP000606786">
    <property type="component" value="Unassembled WGS sequence"/>
</dbReference>
<evidence type="ECO:0000256" key="7">
    <source>
        <dbReference type="ARBA" id="ARBA00023212"/>
    </source>
</evidence>
<comment type="caution">
    <text evidence="11">The sequence shown here is derived from an EMBL/GenBank/DDBJ whole genome shotgun (WGS) entry which is preliminary data.</text>
</comment>
<dbReference type="InterPro" id="IPR009290">
    <property type="entry name" value="Radial_spoke_3"/>
</dbReference>
<keyword evidence="5" id="KW-0282">Flagellum</keyword>
<evidence type="ECO:0000256" key="3">
    <source>
        <dbReference type="ARBA" id="ARBA00022490"/>
    </source>
</evidence>
<evidence type="ECO:0000256" key="1">
    <source>
        <dbReference type="ARBA" id="ARBA00004611"/>
    </source>
</evidence>
<feature type="region of interest" description="Disordered" evidence="10">
    <location>
        <begin position="149"/>
        <end position="178"/>
    </location>
</feature>
<keyword evidence="8" id="KW-0966">Cell projection</keyword>
<dbReference type="PANTHER" id="PTHR21648">
    <property type="entry name" value="FLAGELLAR RADIAL SPOKE PROTEIN 3"/>
    <property type="match status" value="1"/>
</dbReference>
<dbReference type="AlphaFoldDB" id="A0A811UW13"/>
<feature type="compositionally biased region" description="Polar residues" evidence="10">
    <location>
        <begin position="1"/>
        <end position="11"/>
    </location>
</feature>
<feature type="region of interest" description="Disordered" evidence="10">
    <location>
        <begin position="1"/>
        <end position="24"/>
    </location>
</feature>
<keyword evidence="6" id="KW-0969">Cilium</keyword>
<feature type="region of interest" description="Disordered" evidence="10">
    <location>
        <begin position="690"/>
        <end position="710"/>
    </location>
</feature>
<feature type="region of interest" description="Disordered" evidence="10">
    <location>
        <begin position="324"/>
        <end position="347"/>
    </location>
</feature>
<reference evidence="11" key="1">
    <citation type="submission" date="2020-11" db="EMBL/GenBank/DDBJ databases">
        <authorList>
            <person name="Whitehead M."/>
        </authorList>
    </citation>
    <scope>NUCLEOTIDE SEQUENCE</scope>
    <source>
        <strain evidence="11">EGII</strain>
    </source>
</reference>
<keyword evidence="7" id="KW-0206">Cytoskeleton</keyword>
<evidence type="ECO:0000256" key="10">
    <source>
        <dbReference type="SAM" id="MobiDB-lite"/>
    </source>
</evidence>
<gene>
    <name evidence="11" type="ORF">CCAP1982_LOCUS11858</name>
</gene>
<feature type="compositionally biased region" description="Polar residues" evidence="10">
    <location>
        <begin position="325"/>
        <end position="347"/>
    </location>
</feature>
<sequence>MKFDGQQNVTSPEHLPTKSPITENHHTFLDSTTTKGDTNTTATINANSTTSSVSQEIELKNNPTSTVRTQNFSFASTYRPETNTFNNRYDNPQSLGLYPYKPIAAFTILNNEEVANALDRGKPNAIVRPIRRFDKPELARPIRHNAAVTDENTLWPPPQEHRQRNNFSSTSSKKITHLSSVRPNEEIIEQLKDELSQKLYNLNYTTSPESWTNSRHSSNVSQHDHVIKRPLFITTVPTGVFLPPPKEPPIPWFLKPHIYAYSSHPVVMTSGGGIASIDGNDKAHNKDAVESTKISTSDKVFGTKSFNNTNLNLKANTHVPKKIATSANGTSLNSMRNDQSPPPSSRYSLTGGVNLTKQQFQEQIQQRRTKRDTPPQPYRNVMYDRRVIRGSVFGAQQLLENSDPFDKAAEIRRRHAIRKQKVCRNQRNVLGTPPPVNGRRHEVIQTEKYLEELLQRPPEFSVDTQTDLFLEKPPEPPYVPAKVGVDVATEIADGELFHFDAEAQPIIDILVDSCIEQSMLEVAHEQEIAALRQKQAEFLAKREAELAELRRLEAEELRLQAEKERRLQQDSIAKELDEEMQKSVTAAKLLQGHIAGLLPEVLDNLEPATDAAKKEHLMKTIAPWLTVEVAEEVGHIVDSREILTVIIQEIIKQRATAYAGYKEDMPLETVIERGEDDILEEVAKEEMCTCESSDISSEKTDKCDDLSKNV</sequence>
<keyword evidence="3" id="KW-0963">Cytoplasm</keyword>
<comment type="similarity">
    <text evidence="2">Belongs to the flagellar radial spoke RSP3 family.</text>
</comment>
<comment type="subcellular location">
    <subcellularLocation>
        <location evidence="1">Cytoplasm</location>
        <location evidence="1">Cytoskeleton</location>
        <location evidence="1">Flagellum axoneme</location>
    </subcellularLocation>
</comment>